<dbReference type="SUPFAM" id="SSF53850">
    <property type="entry name" value="Periplasmic binding protein-like II"/>
    <property type="match status" value="1"/>
</dbReference>
<keyword evidence="6" id="KW-1185">Reference proteome</keyword>
<dbReference type="Pfam" id="PF00497">
    <property type="entry name" value="SBP_bac_3"/>
    <property type="match status" value="1"/>
</dbReference>
<reference evidence="5 6" key="1">
    <citation type="submission" date="2021-04" db="EMBL/GenBank/DDBJ databases">
        <authorList>
            <person name="Pira H."/>
            <person name="Risdian C."/>
            <person name="Wink J."/>
        </authorList>
    </citation>
    <scope>NUCLEOTIDE SEQUENCE [LARGE SCALE GENOMIC DNA]</scope>
    <source>
        <strain evidence="5 6">WH53</strain>
    </source>
</reference>
<protein>
    <submittedName>
        <fullName evidence="5">Transporter substrate-binding domain-containing protein</fullName>
    </submittedName>
</protein>
<dbReference type="Gene3D" id="3.40.190.10">
    <property type="entry name" value="Periplasmic binding protein-like II"/>
    <property type="match status" value="2"/>
</dbReference>
<evidence type="ECO:0000256" key="1">
    <source>
        <dbReference type="ARBA" id="ARBA00010333"/>
    </source>
</evidence>
<evidence type="ECO:0000313" key="5">
    <source>
        <dbReference type="EMBL" id="MBU2713043.1"/>
    </source>
</evidence>
<keyword evidence="2 3" id="KW-0732">Signal</keyword>
<gene>
    <name evidence="5" type="ORF">KCG35_18405</name>
</gene>
<evidence type="ECO:0000313" key="6">
    <source>
        <dbReference type="Proteomes" id="UP000690515"/>
    </source>
</evidence>
<feature type="signal peptide" evidence="3">
    <location>
        <begin position="1"/>
        <end position="17"/>
    </location>
</feature>
<dbReference type="EMBL" id="JAGSOY010000058">
    <property type="protein sequence ID" value="MBU2713043.1"/>
    <property type="molecule type" value="Genomic_DNA"/>
</dbReference>
<dbReference type="PANTHER" id="PTHR35936">
    <property type="entry name" value="MEMBRANE-BOUND LYTIC MUREIN TRANSGLYCOSYLASE F"/>
    <property type="match status" value="1"/>
</dbReference>
<comment type="caution">
    <text evidence="5">The sequence shown here is derived from an EMBL/GenBank/DDBJ whole genome shotgun (WGS) entry which is preliminary data.</text>
</comment>
<feature type="chain" id="PRO_5046032468" evidence="3">
    <location>
        <begin position="18"/>
        <end position="265"/>
    </location>
</feature>
<organism evidence="5 6">
    <name type="scientific">Zooshikella harenae</name>
    <dbReference type="NCBI Taxonomy" id="2827238"/>
    <lineage>
        <taxon>Bacteria</taxon>
        <taxon>Pseudomonadati</taxon>
        <taxon>Pseudomonadota</taxon>
        <taxon>Gammaproteobacteria</taxon>
        <taxon>Oceanospirillales</taxon>
        <taxon>Zooshikellaceae</taxon>
        <taxon>Zooshikella</taxon>
    </lineage>
</organism>
<dbReference type="RefSeq" id="WP_215821265.1">
    <property type="nucleotide sequence ID" value="NZ_JAGSOY010000058.1"/>
</dbReference>
<feature type="domain" description="Solute-binding protein family 3/N-terminal" evidence="4">
    <location>
        <begin position="39"/>
        <end position="257"/>
    </location>
</feature>
<accession>A0ABS5ZGY5</accession>
<dbReference type="InterPro" id="IPR001638">
    <property type="entry name" value="Solute-binding_3/MltF_N"/>
</dbReference>
<proteinExistence type="inferred from homology"/>
<dbReference type="PROSITE" id="PS51257">
    <property type="entry name" value="PROKAR_LIPOPROTEIN"/>
    <property type="match status" value="1"/>
</dbReference>
<sequence length="265" mass="30668">MKTMICQLMLFICGCWAGISSSWAGAGDKKIVEIAIGEFHPWSVKGYKHGGFINHIITESFNHQGFQVLFIYHNSWNRNISDAEQGKVDASAFWACVDYRRLKFHCSEPLYTERVLLFHLRKTSIPNWTTLQDLKPYKIGITRGYSYNKELWQAVDDKSLDIIVNKKDINNLNMLLRGRIDIFVTPYTSGHFLLAEHLAPDVAKRITHHAKPLIRYPVSLLFPKGKTSSEKLLKTFNKGLRWLKETGRYQRYYKDFLEGKYKGGA</sequence>
<evidence type="ECO:0000259" key="4">
    <source>
        <dbReference type="Pfam" id="PF00497"/>
    </source>
</evidence>
<dbReference type="PANTHER" id="PTHR35936:SF25">
    <property type="entry name" value="ABC TRANSPORTER SUBSTRATE-BINDING PROTEIN"/>
    <property type="match status" value="1"/>
</dbReference>
<evidence type="ECO:0000256" key="3">
    <source>
        <dbReference type="SAM" id="SignalP"/>
    </source>
</evidence>
<evidence type="ECO:0000256" key="2">
    <source>
        <dbReference type="ARBA" id="ARBA00022729"/>
    </source>
</evidence>
<name>A0ABS5ZGY5_9GAMM</name>
<dbReference type="Proteomes" id="UP000690515">
    <property type="component" value="Unassembled WGS sequence"/>
</dbReference>
<comment type="similarity">
    <text evidence="1">Belongs to the bacterial solute-binding protein 3 family.</text>
</comment>